<dbReference type="AlphaFoldDB" id="A0A1H9WQ35"/>
<protein>
    <recommendedName>
        <fullName evidence="2">HTH cro/C1-type domain-containing protein</fullName>
    </recommendedName>
</protein>
<reference evidence="4" key="1">
    <citation type="submission" date="2016-10" db="EMBL/GenBank/DDBJ databases">
        <authorList>
            <person name="Varghese N."/>
            <person name="Submissions S."/>
        </authorList>
    </citation>
    <scope>NUCLEOTIDE SEQUENCE [LARGE SCALE GENOMIC DNA]</scope>
    <source>
        <strain evidence="4">DSM 44260</strain>
    </source>
</reference>
<feature type="domain" description="HTH cro/C1-type" evidence="2">
    <location>
        <begin position="191"/>
        <end position="245"/>
    </location>
</feature>
<evidence type="ECO:0000256" key="1">
    <source>
        <dbReference type="SAM" id="MobiDB-lite"/>
    </source>
</evidence>
<dbReference type="GO" id="GO:0003677">
    <property type="term" value="F:DNA binding"/>
    <property type="evidence" value="ECO:0007669"/>
    <property type="project" value="InterPro"/>
</dbReference>
<dbReference type="CDD" id="cd00093">
    <property type="entry name" value="HTH_XRE"/>
    <property type="match status" value="1"/>
</dbReference>
<feature type="region of interest" description="Disordered" evidence="1">
    <location>
        <begin position="65"/>
        <end position="85"/>
    </location>
</feature>
<dbReference type="Proteomes" id="UP000199051">
    <property type="component" value="Unassembled WGS sequence"/>
</dbReference>
<name>A0A1H9WQ35_9PSEU</name>
<dbReference type="STRING" id="155974.SAMN04487818_11159"/>
<evidence type="ECO:0000259" key="2">
    <source>
        <dbReference type="PROSITE" id="PS50943"/>
    </source>
</evidence>
<dbReference type="InterPro" id="IPR010982">
    <property type="entry name" value="Lambda_DNA-bd_dom_sf"/>
</dbReference>
<dbReference type="SUPFAM" id="SSF47413">
    <property type="entry name" value="lambda repressor-like DNA-binding domains"/>
    <property type="match status" value="1"/>
</dbReference>
<dbReference type="InterPro" id="IPR001387">
    <property type="entry name" value="Cro/C1-type_HTH"/>
</dbReference>
<keyword evidence="4" id="KW-1185">Reference proteome</keyword>
<gene>
    <name evidence="3" type="ORF">SAMN04487818_11159</name>
</gene>
<sequence>MISVVVQTVARRAGLPAPAHTGGGSVVALDGLCRRYGITAAGVLAALEGATPDTLRSTMAAAALARTRRRQHSKSRQPRASTRQHLVTGPSLATEVDGLWADELLQQAPRLKTPAAVIAALATGVTLDRVVADAAVAARAVGEAATAGALPIPLARLRGRDRVARVAAPISGYGQAPSCPDTVTAVLAELLRENRGHAGLTVDEAVEGSRIAPDTVWQWESTQVDPPLPELLDYCAHLKTDLVTLIARVELRALGNCPAIGSWTPTTQDPCGVPGEVLTHLRRRTRLGIVRAAALHSPTLGALTLAHYEKGSLPVPTGCWILLVRRLGGCPVTATAAVLARLAHLNGLHHPASVPAGVTLPPGTRMVDLNSLATDPAPDAALLAGWANRVRADTHTCITVLDPISESTLADLLDRPTTALTAVLHRHPATPPTVLPAAWRHEPNHGTDHVTVTFGLDGEHHTIDLPRAQAQRLRAIFTPLLPVAHALPPRPPRPDEATIATALGALLTATRHHQPSPPDSPVSPKKRMDRSAAWESGSAPMTVSEFLRHCDNLGFSGAAVLAALDGTTAGQLHGAARHHRRGHRAPTLGELITQARDHANLDAQRLRALTPGPGSAIPPNEDGRTLRVTRLYLTAGVLGVSSARWLAALEPRPLTRWRDQIRVLTTLVDDLACRGVLDHRLLRADPRLPDDRIPTRPETT</sequence>
<accession>A0A1H9WQ35</accession>
<dbReference type="EMBL" id="FOGI01000011">
    <property type="protein sequence ID" value="SES35899.1"/>
    <property type="molecule type" value="Genomic_DNA"/>
</dbReference>
<evidence type="ECO:0000313" key="3">
    <source>
        <dbReference type="EMBL" id="SES35899.1"/>
    </source>
</evidence>
<evidence type="ECO:0000313" key="4">
    <source>
        <dbReference type="Proteomes" id="UP000199051"/>
    </source>
</evidence>
<organism evidence="3 4">
    <name type="scientific">Actinokineospora terrae</name>
    <dbReference type="NCBI Taxonomy" id="155974"/>
    <lineage>
        <taxon>Bacteria</taxon>
        <taxon>Bacillati</taxon>
        <taxon>Actinomycetota</taxon>
        <taxon>Actinomycetes</taxon>
        <taxon>Pseudonocardiales</taxon>
        <taxon>Pseudonocardiaceae</taxon>
        <taxon>Actinokineospora</taxon>
    </lineage>
</organism>
<feature type="compositionally biased region" description="Basic residues" evidence="1">
    <location>
        <begin position="66"/>
        <end position="77"/>
    </location>
</feature>
<feature type="region of interest" description="Disordered" evidence="1">
    <location>
        <begin position="509"/>
        <end position="537"/>
    </location>
</feature>
<dbReference type="Gene3D" id="1.10.260.40">
    <property type="entry name" value="lambda repressor-like DNA-binding domains"/>
    <property type="match status" value="1"/>
</dbReference>
<proteinExistence type="predicted"/>
<dbReference type="PROSITE" id="PS50943">
    <property type="entry name" value="HTH_CROC1"/>
    <property type="match status" value="1"/>
</dbReference>